<keyword evidence="12" id="KW-0966">Cell projection</keyword>
<keyword evidence="13" id="KW-0472">Membrane</keyword>
<accession>A0A1Q9DR91</accession>
<evidence type="ECO:0000256" key="6">
    <source>
        <dbReference type="ARBA" id="ARBA00022840"/>
    </source>
</evidence>
<evidence type="ECO:0000256" key="2">
    <source>
        <dbReference type="ARBA" id="ARBA00004245"/>
    </source>
</evidence>
<dbReference type="GO" id="GO:0045505">
    <property type="term" value="F:dynein intermediate chain binding"/>
    <property type="evidence" value="ECO:0007669"/>
    <property type="project" value="InterPro"/>
</dbReference>
<keyword evidence="13" id="KW-1133">Transmembrane helix</keyword>
<evidence type="ECO:0000256" key="1">
    <source>
        <dbReference type="ARBA" id="ARBA00004138"/>
    </source>
</evidence>
<dbReference type="Proteomes" id="UP000186817">
    <property type="component" value="Unassembled WGS sequence"/>
</dbReference>
<dbReference type="Pfam" id="PF03028">
    <property type="entry name" value="Dynein_heavy"/>
    <property type="match status" value="1"/>
</dbReference>
<reference evidence="15 16" key="1">
    <citation type="submission" date="2016-02" db="EMBL/GenBank/DDBJ databases">
        <title>Genome analysis of coral dinoflagellate symbionts highlights evolutionary adaptations to a symbiotic lifestyle.</title>
        <authorList>
            <person name="Aranda M."/>
            <person name="Li Y."/>
            <person name="Liew Y.J."/>
            <person name="Baumgarten S."/>
            <person name="Simakov O."/>
            <person name="Wilson M."/>
            <person name="Piel J."/>
            <person name="Ashoor H."/>
            <person name="Bougouffa S."/>
            <person name="Bajic V.B."/>
            <person name="Ryu T."/>
            <person name="Ravasi T."/>
            <person name="Bayer T."/>
            <person name="Micklem G."/>
            <person name="Kim H."/>
            <person name="Bhak J."/>
            <person name="Lajeunesse T.C."/>
            <person name="Voolstra C.R."/>
        </authorList>
    </citation>
    <scope>NUCLEOTIDE SEQUENCE [LARGE SCALE GENOMIC DNA]</scope>
    <source>
        <strain evidence="15 16">CCMP2467</strain>
    </source>
</reference>
<keyword evidence="3" id="KW-0963">Cytoplasm</keyword>
<keyword evidence="13" id="KW-0812">Transmembrane</keyword>
<evidence type="ECO:0000256" key="3">
    <source>
        <dbReference type="ARBA" id="ARBA00022490"/>
    </source>
</evidence>
<evidence type="ECO:0000256" key="12">
    <source>
        <dbReference type="ARBA" id="ARBA00023273"/>
    </source>
</evidence>
<dbReference type="GO" id="GO:0051959">
    <property type="term" value="F:dynein light intermediate chain binding"/>
    <property type="evidence" value="ECO:0007669"/>
    <property type="project" value="InterPro"/>
</dbReference>
<organism evidence="15 16">
    <name type="scientific">Symbiodinium microadriaticum</name>
    <name type="common">Dinoflagellate</name>
    <name type="synonym">Zooxanthella microadriatica</name>
    <dbReference type="NCBI Taxonomy" id="2951"/>
    <lineage>
        <taxon>Eukaryota</taxon>
        <taxon>Sar</taxon>
        <taxon>Alveolata</taxon>
        <taxon>Dinophyceae</taxon>
        <taxon>Suessiales</taxon>
        <taxon>Symbiodiniaceae</taxon>
        <taxon>Symbiodinium</taxon>
    </lineage>
</organism>
<dbReference type="GO" id="GO:0008569">
    <property type="term" value="F:minus-end-directed microtubule motor activity"/>
    <property type="evidence" value="ECO:0007669"/>
    <property type="project" value="InterPro"/>
</dbReference>
<protein>
    <submittedName>
        <fullName evidence="15">Dynein heavy chain 6, axonemal</fullName>
    </submittedName>
</protein>
<dbReference type="EMBL" id="LSRX01000424">
    <property type="protein sequence ID" value="OLP97700.1"/>
    <property type="molecule type" value="Genomic_DNA"/>
</dbReference>
<evidence type="ECO:0000256" key="8">
    <source>
        <dbReference type="ARBA" id="ARBA00023054"/>
    </source>
</evidence>
<comment type="subcellular location">
    <subcellularLocation>
        <location evidence="1">Cell projection</location>
        <location evidence="1">Cilium</location>
    </subcellularLocation>
    <subcellularLocation>
        <location evidence="2">Cytoplasm</location>
        <location evidence="2">Cytoskeleton</location>
    </subcellularLocation>
</comment>
<keyword evidence="9" id="KW-0969">Cilium</keyword>
<dbReference type="GO" id="GO:0005524">
    <property type="term" value="F:ATP binding"/>
    <property type="evidence" value="ECO:0007669"/>
    <property type="project" value="UniProtKB-KW"/>
</dbReference>
<dbReference type="GO" id="GO:0005874">
    <property type="term" value="C:microtubule"/>
    <property type="evidence" value="ECO:0007669"/>
    <property type="project" value="UniProtKB-KW"/>
</dbReference>
<evidence type="ECO:0000256" key="7">
    <source>
        <dbReference type="ARBA" id="ARBA00023017"/>
    </source>
</evidence>
<dbReference type="Gene3D" id="1.10.8.1220">
    <property type="match status" value="1"/>
</dbReference>
<evidence type="ECO:0000256" key="5">
    <source>
        <dbReference type="ARBA" id="ARBA00022741"/>
    </source>
</evidence>
<sequence>MSFSHAVACASWILLAFVFWPMSWMGSIFRHGRLGDLRNVSAADTLRRRTSSPTGHTVACLVTGRTRAGEVGGIRAYMADVTAQADLFVCADPEDAGAMVLANFSNLVSYRTSSEDGGYPSDLQGVNVTVAQWWRLQQCWKLVQEHEERHRFRYSFYMKTQPDCHSYNACYPCLDTYKAALDKHGAGLDNVFFANSDHIFGGSRRGFERAATMMSRIESDYFGKTLTTYYPLDWDLVLRSEWNGQLHWAGIVFPRDVLDPEHCCSRQDLEKKLAKLHEFNKNGTPLDGKVCNLYAPDSVPFDSEAQMKEVTAGTDLFVCADQEADLKNIDQPKRDHAATKKYGAQLDQVFFANSDRVFGGARRGFERAATFMSRIESDYFRKTLTTYYPLDWDLVLRSEWNGQLHWAGIVFPRDVFDDPQRDICATIPQGTSACFLRQFGNNGPYVIGELLILCDQGSILDRLAFKPRLPDRHGRDGGSRDNIAKCAPRLEPTWRKRTLWPSKHLFYQHDPPPPTIDIWTRTLMRLHQILQGPDDQGNVPCNLDADSTGNTDENSEPKVLGPRHCCHITSIKKKLAQLKEFDKKGTRVDGKVCSMEMHGVYSLADKGLREVEVQWASGVTEVLRPCATRASIIYFVVADLANIDPMYQYSLQFFTSLFQQRLAASPTAEDINECSGHAFLPQLRRPGATPHHRRIHIIIQDFTEFIYTKICMGLFEDHKLLYSFMICNRCLRHEVHAQFMHKQRITPQVALWGLRVLDSPGFSGGGGRAADQHIHTVMDIIIVIVIVIIIVVVISPFLVVVTVVSVVGACVDDGSKLPATCWKMMVLEQLTLKAGSEVFQGLAKDMFTPAWWENFGTDDHMAGRNLPGMWAEKLTPFQQPLRAKGCWSSSAAPGGAFTLAEGTAALQVVRNFVGAELGKHYTVSPDFDLVGCFKDARFASLQGTVKEDSKKTMPLIFVLLVRLYIIQELSSSWSAGADPTDYLVKLAKDFEYEESDPSGFTSSPWGKVKAEALIKHGQETGDWVCLQNCHLAASWMPTLERIQALQPWKHDVNSVATAQEMQVSPVVDLDAVTNVSSIKITNEPPKGLRANLTRTFQDITPEVYDGCTKPRVTTTGHERIRAMRCLELEEASNPQERLCMPDEEAPSEARCPAEKDRGPALAWWFRACCFCYSAVGIDMAWRLGYVACHCATYPWQLEACLLLLQGCLSFMHDAYFAGRSPAAKFADRCCATFLTMCQPLKLAFCSMDAVQLSLLCCSWTLGLLCFKAGARAFVAGNGRRYQFFHTLWHILLPLGGYLWIEYTRLSVLLLHASSHRHPLLSSEAIWAAKHGAAAEGEDVGTLLLWGPGAAGPDCLQRSYARLWALR</sequence>
<evidence type="ECO:0000256" key="10">
    <source>
        <dbReference type="ARBA" id="ARBA00023175"/>
    </source>
</evidence>
<keyword evidence="8" id="KW-0175">Coiled coil</keyword>
<dbReference type="GO" id="GO:0005929">
    <property type="term" value="C:cilium"/>
    <property type="evidence" value="ECO:0007669"/>
    <property type="project" value="UniProtKB-SubCell"/>
</dbReference>
<proteinExistence type="predicted"/>
<name>A0A1Q9DR91_SYMMI</name>
<dbReference type="FunFam" id="1.10.8.1220:FF:000001">
    <property type="entry name" value="Dynein axonemal heavy chain 5"/>
    <property type="match status" value="1"/>
</dbReference>
<keyword evidence="10" id="KW-0505">Motor protein</keyword>
<evidence type="ECO:0000256" key="9">
    <source>
        <dbReference type="ARBA" id="ARBA00023069"/>
    </source>
</evidence>
<dbReference type="PANTHER" id="PTHR22878">
    <property type="entry name" value="DYNEIN HEAVY CHAIN 6, AXONEMAL-LIKE-RELATED"/>
    <property type="match status" value="1"/>
</dbReference>
<evidence type="ECO:0000256" key="13">
    <source>
        <dbReference type="SAM" id="Phobius"/>
    </source>
</evidence>
<comment type="caution">
    <text evidence="15">The sequence shown here is derived from an EMBL/GenBank/DDBJ whole genome shotgun (WGS) entry which is preliminary data.</text>
</comment>
<keyword evidence="6" id="KW-0067">ATP-binding</keyword>
<keyword evidence="16" id="KW-1185">Reference proteome</keyword>
<dbReference type="Gene3D" id="3.40.50.300">
    <property type="entry name" value="P-loop containing nucleotide triphosphate hydrolases"/>
    <property type="match status" value="1"/>
</dbReference>
<evidence type="ECO:0000256" key="4">
    <source>
        <dbReference type="ARBA" id="ARBA00022701"/>
    </source>
</evidence>
<evidence type="ECO:0000313" key="16">
    <source>
        <dbReference type="Proteomes" id="UP000186817"/>
    </source>
</evidence>
<dbReference type="InterPro" id="IPR027417">
    <property type="entry name" value="P-loop_NTPase"/>
</dbReference>
<dbReference type="InterPro" id="IPR004273">
    <property type="entry name" value="Dynein_heavy_D6_P-loop"/>
</dbReference>
<evidence type="ECO:0000259" key="14">
    <source>
        <dbReference type="Pfam" id="PF03028"/>
    </source>
</evidence>
<evidence type="ECO:0000256" key="11">
    <source>
        <dbReference type="ARBA" id="ARBA00023212"/>
    </source>
</evidence>
<dbReference type="GO" id="GO:0007018">
    <property type="term" value="P:microtubule-based movement"/>
    <property type="evidence" value="ECO:0007669"/>
    <property type="project" value="InterPro"/>
</dbReference>
<keyword evidence="4" id="KW-0493">Microtubule</keyword>
<keyword evidence="7" id="KW-0243">Dynein</keyword>
<evidence type="ECO:0000313" key="15">
    <source>
        <dbReference type="EMBL" id="OLP97700.1"/>
    </source>
</evidence>
<keyword evidence="5" id="KW-0547">Nucleotide-binding</keyword>
<gene>
    <name evidence="15" type="primary">DNAH6</name>
    <name evidence="15" type="ORF">AK812_SmicGene19921</name>
</gene>
<feature type="transmembrane region" description="Helical" evidence="13">
    <location>
        <begin position="780"/>
        <end position="807"/>
    </location>
</feature>
<keyword evidence="11" id="KW-0206">Cytoskeleton</keyword>
<dbReference type="GO" id="GO:0030286">
    <property type="term" value="C:dynein complex"/>
    <property type="evidence" value="ECO:0007669"/>
    <property type="project" value="UniProtKB-KW"/>
</dbReference>
<dbReference type="PANTHER" id="PTHR22878:SF68">
    <property type="entry name" value="DYNEIN HEAVY CHAIN 6, AXONEMAL-LIKE"/>
    <property type="match status" value="1"/>
</dbReference>
<dbReference type="OrthoDB" id="10251809at2759"/>
<dbReference type="InterPro" id="IPR026983">
    <property type="entry name" value="DHC"/>
</dbReference>
<feature type="domain" description="Dynein heavy chain region D6 P-loop" evidence="14">
    <location>
        <begin position="973"/>
        <end position="1043"/>
    </location>
</feature>